<feature type="region of interest" description="Disordered" evidence="1">
    <location>
        <begin position="237"/>
        <end position="256"/>
    </location>
</feature>
<evidence type="ECO:0000256" key="1">
    <source>
        <dbReference type="SAM" id="MobiDB-lite"/>
    </source>
</evidence>
<name>A0ABW0LQ18_9BACL</name>
<feature type="transmembrane region" description="Helical" evidence="2">
    <location>
        <begin position="12"/>
        <end position="29"/>
    </location>
</feature>
<gene>
    <name evidence="3" type="primary">spoIIIAF</name>
    <name evidence="3" type="ORF">ACFPPD_04100</name>
</gene>
<organism evidence="3 4">
    <name type="scientific">Cohnella suwonensis</name>
    <dbReference type="NCBI Taxonomy" id="696072"/>
    <lineage>
        <taxon>Bacteria</taxon>
        <taxon>Bacillati</taxon>
        <taxon>Bacillota</taxon>
        <taxon>Bacilli</taxon>
        <taxon>Bacillales</taxon>
        <taxon>Paenibacillaceae</taxon>
        <taxon>Cohnella</taxon>
    </lineage>
</organism>
<feature type="compositionally biased region" description="Basic and acidic residues" evidence="1">
    <location>
        <begin position="238"/>
        <end position="256"/>
    </location>
</feature>
<keyword evidence="2" id="KW-0472">Membrane</keyword>
<feature type="region of interest" description="Disordered" evidence="1">
    <location>
        <begin position="187"/>
        <end position="223"/>
    </location>
</feature>
<keyword evidence="4" id="KW-1185">Reference proteome</keyword>
<dbReference type="RefSeq" id="WP_209743387.1">
    <property type="nucleotide sequence ID" value="NZ_JBHSMH010000005.1"/>
</dbReference>
<sequence>MNVMDGLSHWLRQIIAVILLASLIDLLLPNRTMQRYVRLVAGLFILMTVATPILNWMKGDFGAKLADGLTAVEQEPMNAASRMAMIESDGAKLRDKQASQAADLVATRLEAAIRQEVERTEKRGVSRVDVSLERGADGSVQVAGVVVTLEPEHTGAEAGAGSGKAASEVKDVEPVDVSVTVEEWTAETGGSATADGGKAGGPAQGDVPAAAGENAEPDDGTRARVIELIVGRFGIPSRDIEVKAEPASDESRATKE</sequence>
<feature type="compositionally biased region" description="Low complexity" evidence="1">
    <location>
        <begin position="156"/>
        <end position="166"/>
    </location>
</feature>
<dbReference type="Pfam" id="PF09581">
    <property type="entry name" value="Spore_III_AF"/>
    <property type="match status" value="1"/>
</dbReference>
<feature type="region of interest" description="Disordered" evidence="1">
    <location>
        <begin position="153"/>
        <end position="173"/>
    </location>
</feature>
<evidence type="ECO:0000256" key="2">
    <source>
        <dbReference type="SAM" id="Phobius"/>
    </source>
</evidence>
<keyword evidence="2" id="KW-0812">Transmembrane</keyword>
<feature type="transmembrane region" description="Helical" evidence="2">
    <location>
        <begin position="36"/>
        <end position="57"/>
    </location>
</feature>
<dbReference type="NCBIfam" id="TIGR02896">
    <property type="entry name" value="spore_III_AF"/>
    <property type="match status" value="1"/>
</dbReference>
<accession>A0ABW0LQ18</accession>
<dbReference type="EMBL" id="JBHSMH010000005">
    <property type="protein sequence ID" value="MFC5467889.1"/>
    <property type="molecule type" value="Genomic_DNA"/>
</dbReference>
<proteinExistence type="predicted"/>
<evidence type="ECO:0000313" key="4">
    <source>
        <dbReference type="Proteomes" id="UP001596105"/>
    </source>
</evidence>
<comment type="caution">
    <text evidence="3">The sequence shown here is derived from an EMBL/GenBank/DDBJ whole genome shotgun (WGS) entry which is preliminary data.</text>
</comment>
<dbReference type="Proteomes" id="UP001596105">
    <property type="component" value="Unassembled WGS sequence"/>
</dbReference>
<dbReference type="InterPro" id="IPR014245">
    <property type="entry name" value="Spore_III_AF"/>
</dbReference>
<reference evidence="4" key="1">
    <citation type="journal article" date="2019" name="Int. J. Syst. Evol. Microbiol.">
        <title>The Global Catalogue of Microorganisms (GCM) 10K type strain sequencing project: providing services to taxonomists for standard genome sequencing and annotation.</title>
        <authorList>
            <consortium name="The Broad Institute Genomics Platform"/>
            <consortium name="The Broad Institute Genome Sequencing Center for Infectious Disease"/>
            <person name="Wu L."/>
            <person name="Ma J."/>
        </authorList>
    </citation>
    <scope>NUCLEOTIDE SEQUENCE [LARGE SCALE GENOMIC DNA]</scope>
    <source>
        <strain evidence="4">CCUG 57113</strain>
    </source>
</reference>
<protein>
    <submittedName>
        <fullName evidence="3">Stage III sporulation protein AF</fullName>
    </submittedName>
</protein>
<keyword evidence="2" id="KW-1133">Transmembrane helix</keyword>
<evidence type="ECO:0000313" key="3">
    <source>
        <dbReference type="EMBL" id="MFC5467889.1"/>
    </source>
</evidence>